<gene>
    <name evidence="1" type="ORF">LU297_08025</name>
</gene>
<dbReference type="Proteomes" id="UP001063782">
    <property type="component" value="Chromosome"/>
</dbReference>
<accession>A0ABY6F3P3</accession>
<name>A0ABY6F3P3_9GAMM</name>
<evidence type="ECO:0000313" key="2">
    <source>
        <dbReference type="Proteomes" id="UP001063782"/>
    </source>
</evidence>
<reference evidence="1" key="1">
    <citation type="submission" date="2021-12" db="EMBL/GenBank/DDBJ databases">
        <title>taxonomy of Moraxella sp. ZY201224.</title>
        <authorList>
            <person name="Li F."/>
        </authorList>
    </citation>
    <scope>NUCLEOTIDE SEQUENCE</scope>
    <source>
        <strain evidence="1">ZY201224</strain>
    </source>
</reference>
<keyword evidence="2" id="KW-1185">Reference proteome</keyword>
<evidence type="ECO:0000313" key="1">
    <source>
        <dbReference type="EMBL" id="UXZ04520.1"/>
    </source>
</evidence>
<dbReference type="EMBL" id="CP089977">
    <property type="protein sequence ID" value="UXZ04520.1"/>
    <property type="molecule type" value="Genomic_DNA"/>
</dbReference>
<protein>
    <submittedName>
        <fullName evidence="1">DUF333 domain-containing protein</fullName>
    </submittedName>
</protein>
<dbReference type="InterPro" id="IPR005590">
    <property type="entry name" value="DUF333"/>
</dbReference>
<sequence>MNQSNVIGLSKSFQQVFMKNSLIILTAFALSACSVHFEPQSVQMVGISTPATEFCLKQKGFVNPTTVNGRQVNICELPNGQKMEVDAFYQTNGGR</sequence>
<dbReference type="RefSeq" id="WP_263076006.1">
    <property type="nucleotide sequence ID" value="NZ_CP089977.1"/>
</dbReference>
<proteinExistence type="predicted"/>
<organism evidence="1 2">
    <name type="scientific">Moraxella nasicaprae</name>
    <dbReference type="NCBI Taxonomy" id="2904122"/>
    <lineage>
        <taxon>Bacteria</taxon>
        <taxon>Pseudomonadati</taxon>
        <taxon>Pseudomonadota</taxon>
        <taxon>Gammaproteobacteria</taxon>
        <taxon>Moraxellales</taxon>
        <taxon>Moraxellaceae</taxon>
        <taxon>Moraxella</taxon>
    </lineage>
</organism>
<dbReference type="Pfam" id="PF03891">
    <property type="entry name" value="DUF333"/>
    <property type="match status" value="1"/>
</dbReference>